<feature type="compositionally biased region" description="Polar residues" evidence="1">
    <location>
        <begin position="394"/>
        <end position="403"/>
    </location>
</feature>
<evidence type="ECO:0000313" key="2">
    <source>
        <dbReference type="EMBL" id="KAK7029526.1"/>
    </source>
</evidence>
<sequence length="445" mass="50462">MQVLEHFRLNLKISILAVAATEERAAPVAHLMIRRDECNTPKIACKDPESLPSDCLCNKIEGTFCGNETINPACTNYKQFECHTDGSTCLLGLSGILHPGKEISKTQGPEDDWCAQKRETMEDLRIKSFTFKAFLLFAHFVPSSAMAAYATEAAIRSSISLRPDLTQEVLSNIADCLSQNGGNPLFDVLWEGFLLSSIASLILFIWRIIRFRFPCITISELKSEEDRLNEVWNVGNVGNSFHGEEREYLWERLLSIRKKASIIRRLNLEFELRCTGTLYWIQQLPIFRARLGIKIIEWHRDAEHLRLTIQAIIEREAQYRCDHELSYQVSLHSSRSQSPQNTYLTLFEGDNGRLSQHGALPRAPLPAAFPLPADLRKRSAPSSGSESDFDSDTAVRSTPASNSEDSHQDCVLAPAEALRLDIFSWITRFIRLRRPEDRVTIPDQV</sequence>
<dbReference type="AlphaFoldDB" id="A0AAW0BTI9"/>
<organism evidence="2 3">
    <name type="scientific">Paramarasmius palmivorus</name>
    <dbReference type="NCBI Taxonomy" id="297713"/>
    <lineage>
        <taxon>Eukaryota</taxon>
        <taxon>Fungi</taxon>
        <taxon>Dikarya</taxon>
        <taxon>Basidiomycota</taxon>
        <taxon>Agaricomycotina</taxon>
        <taxon>Agaricomycetes</taxon>
        <taxon>Agaricomycetidae</taxon>
        <taxon>Agaricales</taxon>
        <taxon>Marasmiineae</taxon>
        <taxon>Marasmiaceae</taxon>
        <taxon>Paramarasmius</taxon>
    </lineage>
</organism>
<reference evidence="2 3" key="1">
    <citation type="submission" date="2024-01" db="EMBL/GenBank/DDBJ databases">
        <title>A draft genome for a cacao thread blight-causing isolate of Paramarasmius palmivorus.</title>
        <authorList>
            <person name="Baruah I.K."/>
            <person name="Bukari Y."/>
            <person name="Amoako-Attah I."/>
            <person name="Meinhardt L.W."/>
            <person name="Bailey B.A."/>
            <person name="Cohen S.P."/>
        </authorList>
    </citation>
    <scope>NUCLEOTIDE SEQUENCE [LARGE SCALE GENOMIC DNA]</scope>
    <source>
        <strain evidence="2 3">GH-12</strain>
    </source>
</reference>
<accession>A0AAW0BTI9</accession>
<keyword evidence="3" id="KW-1185">Reference proteome</keyword>
<feature type="region of interest" description="Disordered" evidence="1">
    <location>
        <begin position="374"/>
        <end position="408"/>
    </location>
</feature>
<evidence type="ECO:0000313" key="3">
    <source>
        <dbReference type="Proteomes" id="UP001383192"/>
    </source>
</evidence>
<proteinExistence type="predicted"/>
<protein>
    <submittedName>
        <fullName evidence="2">Uncharacterized protein</fullName>
    </submittedName>
</protein>
<name>A0AAW0BTI9_9AGAR</name>
<gene>
    <name evidence="2" type="ORF">VNI00_014403</name>
</gene>
<comment type="caution">
    <text evidence="2">The sequence shown here is derived from an EMBL/GenBank/DDBJ whole genome shotgun (WGS) entry which is preliminary data.</text>
</comment>
<dbReference type="Proteomes" id="UP001383192">
    <property type="component" value="Unassembled WGS sequence"/>
</dbReference>
<evidence type="ECO:0000256" key="1">
    <source>
        <dbReference type="SAM" id="MobiDB-lite"/>
    </source>
</evidence>
<dbReference type="EMBL" id="JAYKXP010000081">
    <property type="protein sequence ID" value="KAK7029526.1"/>
    <property type="molecule type" value="Genomic_DNA"/>
</dbReference>